<feature type="transmembrane region" description="Helical" evidence="7">
    <location>
        <begin position="340"/>
        <end position="363"/>
    </location>
</feature>
<feature type="transmembrane region" description="Helical" evidence="7">
    <location>
        <begin position="70"/>
        <end position="91"/>
    </location>
</feature>
<feature type="transmembrane region" description="Helical" evidence="7">
    <location>
        <begin position="383"/>
        <end position="401"/>
    </location>
</feature>
<evidence type="ECO:0000256" key="5">
    <source>
        <dbReference type="ARBA" id="ARBA00022989"/>
    </source>
</evidence>
<feature type="domain" description="Major facilitator superfamily (MFS) profile" evidence="8">
    <location>
        <begin position="67"/>
        <end position="520"/>
    </location>
</feature>
<dbReference type="AlphaFoldDB" id="A0A165J525"/>
<feature type="transmembrane region" description="Helical" evidence="7">
    <location>
        <begin position="242"/>
        <end position="263"/>
    </location>
</feature>
<name>A0A165J525_EXIGL</name>
<comment type="similarity">
    <text evidence="2">Belongs to the major facilitator superfamily.</text>
</comment>
<dbReference type="InterPro" id="IPR036259">
    <property type="entry name" value="MFS_trans_sf"/>
</dbReference>
<dbReference type="FunFam" id="1.20.1250.20:FF:000171">
    <property type="entry name" value="MFS general substrate transporter"/>
    <property type="match status" value="1"/>
</dbReference>
<evidence type="ECO:0000256" key="7">
    <source>
        <dbReference type="SAM" id="Phobius"/>
    </source>
</evidence>
<feature type="transmembrane region" description="Helical" evidence="7">
    <location>
        <begin position="133"/>
        <end position="155"/>
    </location>
</feature>
<dbReference type="Pfam" id="PF07690">
    <property type="entry name" value="MFS_1"/>
    <property type="match status" value="1"/>
</dbReference>
<dbReference type="STRING" id="1314781.A0A165J525"/>
<dbReference type="PANTHER" id="PTHR23511:SF4">
    <property type="entry name" value="MAJOR FACILITATOR SUPERFAMILY (MFS) PROFILE DOMAIN-CONTAINING PROTEIN"/>
    <property type="match status" value="1"/>
</dbReference>
<dbReference type="OrthoDB" id="3936150at2759"/>
<dbReference type="InterPro" id="IPR011701">
    <property type="entry name" value="MFS"/>
</dbReference>
<dbReference type="CDD" id="cd17316">
    <property type="entry name" value="MFS_SV2_like"/>
    <property type="match status" value="1"/>
</dbReference>
<feature type="transmembrane region" description="Helical" evidence="7">
    <location>
        <begin position="434"/>
        <end position="454"/>
    </location>
</feature>
<dbReference type="GO" id="GO:0022857">
    <property type="term" value="F:transmembrane transporter activity"/>
    <property type="evidence" value="ECO:0007669"/>
    <property type="project" value="InterPro"/>
</dbReference>
<accession>A0A165J525</accession>
<sequence length="525" mass="56811">MSQSPKNDPDKVDETARVDEYSVAGDGLSPTATAVDLLSHEHTDPVLDAKMRLVNNAIDEIGFTGFQWKMFVLSGFGYAVDSLILLVQYIIVTQVALEFHPSFPNGLTIAAFSGLLVGAIFWGLSADIIGRRIAFNGSLLICSIFCIICGAAVNWLMLCSFLALSCFGGGGNLVLDMAVFLEYLPSKHQWLLTAMAAWWGVGQLITGFFAWAFLSNFSCIDPDVDPTAPPCTRANNMGWRYLFFSCGALVFVLSILRITVISLPETPKYLIGRGEDAQVVKTLQMIADKYKRPCSLTVDRLEDCGVVGSAHAKGRGVSSEIWVHIRGLYATKRMGLSTTLIWFSWMCIGLAYPLYNVFLPIFLASVGAKTGTTSAYIQWRNYAIVNVVGVFGPIPAGFLCATRIGRRGTMVIGALSTMAFLFGFTTVRTVNENLGFNCAVYFCINIYYGTLYAYTPEVLPSAHRGTGNGIALGLNRVAGILSAVVASVAGNKATAVPIYVCAALYIVMAAVALALPFEPYGRRSS</sequence>
<organism evidence="9 10">
    <name type="scientific">Exidia glandulosa HHB12029</name>
    <dbReference type="NCBI Taxonomy" id="1314781"/>
    <lineage>
        <taxon>Eukaryota</taxon>
        <taxon>Fungi</taxon>
        <taxon>Dikarya</taxon>
        <taxon>Basidiomycota</taxon>
        <taxon>Agaricomycotina</taxon>
        <taxon>Agaricomycetes</taxon>
        <taxon>Auriculariales</taxon>
        <taxon>Exidiaceae</taxon>
        <taxon>Exidia</taxon>
    </lineage>
</organism>
<feature type="transmembrane region" description="Helical" evidence="7">
    <location>
        <begin position="466"/>
        <end position="490"/>
    </location>
</feature>
<evidence type="ECO:0000313" key="10">
    <source>
        <dbReference type="Proteomes" id="UP000077266"/>
    </source>
</evidence>
<dbReference type="EMBL" id="KV425974">
    <property type="protein sequence ID" value="KZV94343.1"/>
    <property type="molecule type" value="Genomic_DNA"/>
</dbReference>
<dbReference type="SUPFAM" id="SSF103473">
    <property type="entry name" value="MFS general substrate transporter"/>
    <property type="match status" value="1"/>
</dbReference>
<proteinExistence type="inferred from homology"/>
<feature type="transmembrane region" description="Helical" evidence="7">
    <location>
        <begin position="408"/>
        <end position="428"/>
    </location>
</feature>
<evidence type="ECO:0000256" key="2">
    <source>
        <dbReference type="ARBA" id="ARBA00008335"/>
    </source>
</evidence>
<protein>
    <submittedName>
        <fullName evidence="9">MFS general substrate transporter</fullName>
    </submittedName>
</protein>
<evidence type="ECO:0000256" key="3">
    <source>
        <dbReference type="ARBA" id="ARBA00022448"/>
    </source>
</evidence>
<feature type="transmembrane region" description="Helical" evidence="7">
    <location>
        <begin position="496"/>
        <end position="517"/>
    </location>
</feature>
<evidence type="ECO:0000313" key="9">
    <source>
        <dbReference type="EMBL" id="KZV94343.1"/>
    </source>
</evidence>
<dbReference type="PANTHER" id="PTHR23511">
    <property type="entry name" value="SYNAPTIC VESICLE GLYCOPROTEIN 2"/>
    <property type="match status" value="1"/>
</dbReference>
<dbReference type="Proteomes" id="UP000077266">
    <property type="component" value="Unassembled WGS sequence"/>
</dbReference>
<dbReference type="GO" id="GO:0016020">
    <property type="term" value="C:membrane"/>
    <property type="evidence" value="ECO:0007669"/>
    <property type="project" value="UniProtKB-SubCell"/>
</dbReference>
<dbReference type="InterPro" id="IPR020846">
    <property type="entry name" value="MFS_dom"/>
</dbReference>
<keyword evidence="5 7" id="KW-1133">Transmembrane helix</keyword>
<reference evidence="9 10" key="1">
    <citation type="journal article" date="2016" name="Mol. Biol. Evol.">
        <title>Comparative Genomics of Early-Diverging Mushroom-Forming Fungi Provides Insights into the Origins of Lignocellulose Decay Capabilities.</title>
        <authorList>
            <person name="Nagy L.G."/>
            <person name="Riley R."/>
            <person name="Tritt A."/>
            <person name="Adam C."/>
            <person name="Daum C."/>
            <person name="Floudas D."/>
            <person name="Sun H."/>
            <person name="Yadav J.S."/>
            <person name="Pangilinan J."/>
            <person name="Larsson K.H."/>
            <person name="Matsuura K."/>
            <person name="Barry K."/>
            <person name="Labutti K."/>
            <person name="Kuo R."/>
            <person name="Ohm R.A."/>
            <person name="Bhattacharya S.S."/>
            <person name="Shirouzu T."/>
            <person name="Yoshinaga Y."/>
            <person name="Martin F.M."/>
            <person name="Grigoriev I.V."/>
            <person name="Hibbett D.S."/>
        </authorList>
    </citation>
    <scope>NUCLEOTIDE SEQUENCE [LARGE SCALE GENOMIC DNA]</scope>
    <source>
        <strain evidence="9 10">HHB12029</strain>
    </source>
</reference>
<evidence type="ECO:0000256" key="1">
    <source>
        <dbReference type="ARBA" id="ARBA00004141"/>
    </source>
</evidence>
<keyword evidence="4 7" id="KW-0812">Transmembrane</keyword>
<dbReference type="InParanoid" id="A0A165J525"/>
<evidence type="ECO:0000256" key="4">
    <source>
        <dbReference type="ARBA" id="ARBA00022692"/>
    </source>
</evidence>
<feature type="transmembrane region" description="Helical" evidence="7">
    <location>
        <begin position="103"/>
        <end position="124"/>
    </location>
</feature>
<keyword evidence="10" id="KW-1185">Reference proteome</keyword>
<evidence type="ECO:0000259" key="8">
    <source>
        <dbReference type="PROSITE" id="PS50850"/>
    </source>
</evidence>
<comment type="subcellular location">
    <subcellularLocation>
        <location evidence="1">Membrane</location>
        <topology evidence="1">Multi-pass membrane protein</topology>
    </subcellularLocation>
</comment>
<gene>
    <name evidence="9" type="ORF">EXIGLDRAFT_611814</name>
</gene>
<keyword evidence="6 7" id="KW-0472">Membrane</keyword>
<dbReference type="Gene3D" id="1.20.1250.20">
    <property type="entry name" value="MFS general substrate transporter like domains"/>
    <property type="match status" value="1"/>
</dbReference>
<evidence type="ECO:0000256" key="6">
    <source>
        <dbReference type="ARBA" id="ARBA00023136"/>
    </source>
</evidence>
<keyword evidence="3" id="KW-0813">Transport</keyword>
<feature type="transmembrane region" description="Helical" evidence="7">
    <location>
        <begin position="196"/>
        <end position="214"/>
    </location>
</feature>
<dbReference type="PROSITE" id="PS50850">
    <property type="entry name" value="MFS"/>
    <property type="match status" value="1"/>
</dbReference>